<gene>
    <name evidence="1" type="ORF">ADUPG1_010247</name>
</gene>
<reference evidence="1" key="1">
    <citation type="submission" date="2022-03" db="EMBL/GenBank/DDBJ databases">
        <title>Draft genome sequence of Aduncisulcus paluster, a free-living microaerophilic Fornicata.</title>
        <authorList>
            <person name="Yuyama I."/>
            <person name="Kume K."/>
            <person name="Tamura T."/>
            <person name="Inagaki Y."/>
            <person name="Hashimoto T."/>
        </authorList>
    </citation>
    <scope>NUCLEOTIDE SEQUENCE</scope>
    <source>
        <strain evidence="1">NY0171</strain>
    </source>
</reference>
<feature type="non-terminal residue" evidence="1">
    <location>
        <position position="1"/>
    </location>
</feature>
<evidence type="ECO:0000313" key="2">
    <source>
        <dbReference type="Proteomes" id="UP001057375"/>
    </source>
</evidence>
<sequence length="219" mass="24020">VAQKNWVVYPKAGYLYMYQLLFQNLTLVDLNNIHLQYIGVQDGGAMMVGMIGTSSVYYPFCASTDANCTFYVQGTGNIDVYQHATSNDASTNVFKTYTFNTTSRATLTFEDGFLGTGGCILAGDNIDINDIETNGISGYSVKSTYYLCKDVSAGDGLTITINASKKVTGKIEIVAANSGVFEATTFTEDKFDIFNPDHMEADFFDDTYNDHVINVKPTE</sequence>
<dbReference type="EMBL" id="BQXS01011501">
    <property type="protein sequence ID" value="GKT13331.1"/>
    <property type="molecule type" value="Genomic_DNA"/>
</dbReference>
<name>A0ABQ5JVC2_9EUKA</name>
<protein>
    <submittedName>
        <fullName evidence="1">Uncharacterized protein</fullName>
    </submittedName>
</protein>
<organism evidence="1 2">
    <name type="scientific">Aduncisulcus paluster</name>
    <dbReference type="NCBI Taxonomy" id="2918883"/>
    <lineage>
        <taxon>Eukaryota</taxon>
        <taxon>Metamonada</taxon>
        <taxon>Carpediemonas-like organisms</taxon>
        <taxon>Aduncisulcus</taxon>
    </lineage>
</organism>
<keyword evidence="2" id="KW-1185">Reference proteome</keyword>
<accession>A0ABQ5JVC2</accession>
<dbReference type="Proteomes" id="UP001057375">
    <property type="component" value="Unassembled WGS sequence"/>
</dbReference>
<comment type="caution">
    <text evidence="1">The sequence shown here is derived from an EMBL/GenBank/DDBJ whole genome shotgun (WGS) entry which is preliminary data.</text>
</comment>
<proteinExistence type="predicted"/>
<evidence type="ECO:0000313" key="1">
    <source>
        <dbReference type="EMBL" id="GKT13331.1"/>
    </source>
</evidence>